<dbReference type="AlphaFoldDB" id="A0A248JXH1"/>
<dbReference type="Proteomes" id="UP000197153">
    <property type="component" value="Chromosome 2"/>
</dbReference>
<accession>A0A248JXH1</accession>
<feature type="region of interest" description="Disordered" evidence="1">
    <location>
        <begin position="1"/>
        <end position="20"/>
    </location>
</feature>
<gene>
    <name evidence="3" type="ORF">Y958_20865</name>
</gene>
<dbReference type="EMBL" id="CP022111">
    <property type="protein sequence ID" value="ASG23279.1"/>
    <property type="molecule type" value="Genomic_DNA"/>
</dbReference>
<keyword evidence="4" id="KW-1185">Reference proteome</keyword>
<protein>
    <recommendedName>
        <fullName evidence="5">DUF2282 domain-containing protein</fullName>
    </recommendedName>
</protein>
<name>A0A248JXH1_9PROT</name>
<dbReference type="Pfam" id="PF10048">
    <property type="entry name" value="DUF2282"/>
    <property type="match status" value="1"/>
</dbReference>
<proteinExistence type="predicted"/>
<feature type="chain" id="PRO_5013281295" description="DUF2282 domain-containing protein" evidence="2">
    <location>
        <begin position="46"/>
        <end position="113"/>
    </location>
</feature>
<dbReference type="KEGG" id="nao:Y958_20865"/>
<organism evidence="3 4">
    <name type="scientific">Nitrospirillum viridazoti CBAmc</name>
    <dbReference type="NCBI Taxonomy" id="1441467"/>
    <lineage>
        <taxon>Bacteria</taxon>
        <taxon>Pseudomonadati</taxon>
        <taxon>Pseudomonadota</taxon>
        <taxon>Alphaproteobacteria</taxon>
        <taxon>Rhodospirillales</taxon>
        <taxon>Azospirillaceae</taxon>
        <taxon>Nitrospirillum</taxon>
        <taxon>Nitrospirillum viridazoti</taxon>
    </lineage>
</organism>
<dbReference type="InterPro" id="IPR018740">
    <property type="entry name" value="DUF2282_membr"/>
</dbReference>
<evidence type="ECO:0000256" key="1">
    <source>
        <dbReference type="SAM" id="MobiDB-lite"/>
    </source>
</evidence>
<reference evidence="3 4" key="1">
    <citation type="submission" date="2017-06" db="EMBL/GenBank/DDBJ databases">
        <title>Complete genome sequence of Nitrospirillum amazonense strain CBAmC, an endophytic nitrogen-fixing and plant growth-promoting bacterium, isolated from sugarcane.</title>
        <authorList>
            <person name="Schwab S."/>
            <person name="dos Santos Teixeira K.R."/>
            <person name="Simoes Araujo J.L."/>
            <person name="Soares Vidal M."/>
            <person name="Borges de Freitas H.R."/>
            <person name="Rivello Crivelaro A.L."/>
            <person name="Bueno de Camargo Nunes A."/>
            <person name="dos Santos C.M."/>
            <person name="Palmeira da Silva Rosa D."/>
            <person name="da Silva Padilha D."/>
            <person name="da Silva E."/>
            <person name="Araujo Terra L."/>
            <person name="Soares Mendes V."/>
            <person name="Farinelli L."/>
            <person name="Magalhaes Cruz L."/>
            <person name="Baldani J.I."/>
        </authorList>
    </citation>
    <scope>NUCLEOTIDE SEQUENCE [LARGE SCALE GENOMIC DNA]</scope>
    <source>
        <strain evidence="3 4">CBAmC</strain>
    </source>
</reference>
<evidence type="ECO:0008006" key="5">
    <source>
        <dbReference type="Google" id="ProtNLM"/>
    </source>
</evidence>
<evidence type="ECO:0000256" key="2">
    <source>
        <dbReference type="SAM" id="SignalP"/>
    </source>
</evidence>
<feature type="signal peptide" evidence="2">
    <location>
        <begin position="1"/>
        <end position="45"/>
    </location>
</feature>
<sequence length="113" mass="11089">MSQSRVSPAVRQAADNPATPQTAVTVAAALAGALALAAFAGPAHAADATEKCYGISKAGQNSCANASGSHSCAGQSTKNYDGQDWKAVKAGTCASMGGKTEAFNGTGTPKDGK</sequence>
<evidence type="ECO:0000313" key="4">
    <source>
        <dbReference type="Proteomes" id="UP000197153"/>
    </source>
</evidence>
<dbReference type="RefSeq" id="WP_088873787.1">
    <property type="nucleotide sequence ID" value="NZ_CP022111.1"/>
</dbReference>
<evidence type="ECO:0000313" key="3">
    <source>
        <dbReference type="EMBL" id="ASG23279.1"/>
    </source>
</evidence>
<keyword evidence="2" id="KW-0732">Signal</keyword>